<dbReference type="SMART" id="SM00493">
    <property type="entry name" value="TOPRIM"/>
    <property type="match status" value="1"/>
</dbReference>
<dbReference type="PRINTS" id="PR00417">
    <property type="entry name" value="PRTPISMRASEI"/>
</dbReference>
<dbReference type="RefSeq" id="WP_074661580.1">
    <property type="nucleotide sequence ID" value="NZ_FOIO01000004.1"/>
</dbReference>
<dbReference type="InterPro" id="IPR013824">
    <property type="entry name" value="Topo_IA_cen_sub1"/>
</dbReference>
<evidence type="ECO:0000256" key="3">
    <source>
        <dbReference type="ARBA" id="ARBA00012891"/>
    </source>
</evidence>
<dbReference type="GO" id="GO:0006265">
    <property type="term" value="P:DNA topological change"/>
    <property type="evidence" value="ECO:0007669"/>
    <property type="project" value="InterPro"/>
</dbReference>
<feature type="domain" description="Toprim" evidence="13">
    <location>
        <begin position="2"/>
        <end position="135"/>
    </location>
</feature>
<evidence type="ECO:0000313" key="16">
    <source>
        <dbReference type="Proteomes" id="UP000182121"/>
    </source>
</evidence>
<dbReference type="GO" id="GO:0003917">
    <property type="term" value="F:DNA topoisomerase type I (single strand cut, ATP-independent) activity"/>
    <property type="evidence" value="ECO:0007669"/>
    <property type="project" value="UniProtKB-EC"/>
</dbReference>
<dbReference type="Gene3D" id="2.70.20.10">
    <property type="entry name" value="Topoisomerase I, domain 3"/>
    <property type="match status" value="1"/>
</dbReference>
<comment type="similarity">
    <text evidence="2">Belongs to the type IA topoisomerase family.</text>
</comment>
<dbReference type="PROSITE" id="PS00396">
    <property type="entry name" value="TOPO_IA_1"/>
    <property type="match status" value="1"/>
</dbReference>
<dbReference type="InterPro" id="IPR023406">
    <property type="entry name" value="Topo_IA_AS"/>
</dbReference>
<evidence type="ECO:0000256" key="9">
    <source>
        <dbReference type="ARBA" id="ARBA00030003"/>
    </source>
</evidence>
<dbReference type="Gene3D" id="1.10.460.10">
    <property type="entry name" value="Topoisomerase I, domain 2"/>
    <property type="match status" value="1"/>
</dbReference>
<dbReference type="SMART" id="SM00437">
    <property type="entry name" value="TOP1Ac"/>
    <property type="match status" value="1"/>
</dbReference>
<dbReference type="InterPro" id="IPR000380">
    <property type="entry name" value="Topo_IA"/>
</dbReference>
<keyword evidence="5" id="KW-0460">Magnesium</keyword>
<dbReference type="EMBL" id="FOIO01000004">
    <property type="protein sequence ID" value="SET26667.1"/>
    <property type="molecule type" value="Genomic_DNA"/>
</dbReference>
<evidence type="ECO:0000256" key="1">
    <source>
        <dbReference type="ARBA" id="ARBA00000213"/>
    </source>
</evidence>
<dbReference type="GO" id="GO:0003677">
    <property type="term" value="F:DNA binding"/>
    <property type="evidence" value="ECO:0007669"/>
    <property type="project" value="UniProtKB-KW"/>
</dbReference>
<dbReference type="PROSITE" id="PS52039">
    <property type="entry name" value="TOPO_IA_2"/>
    <property type="match status" value="1"/>
</dbReference>
<keyword evidence="4" id="KW-0479">Metal-binding</keyword>
<dbReference type="CDD" id="cd00186">
    <property type="entry name" value="TOP1Ac"/>
    <property type="match status" value="1"/>
</dbReference>
<evidence type="ECO:0000256" key="10">
    <source>
        <dbReference type="ARBA" id="ARBA00031985"/>
    </source>
</evidence>
<dbReference type="NCBIfam" id="TIGR01056">
    <property type="entry name" value="topB"/>
    <property type="match status" value="1"/>
</dbReference>
<dbReference type="InterPro" id="IPR013825">
    <property type="entry name" value="Topo_IA_cen_sub2"/>
</dbReference>
<dbReference type="InterPro" id="IPR003602">
    <property type="entry name" value="Topo_IA_DNA-bd_dom"/>
</dbReference>
<sequence length="734" mass="80703">MSKLVICEKPSVAQSIGKVLGASKRCDGYLEGGGYIVSWCVGHLVELAQPEAYGETYAKWRLEDLPILPEKWRYQVSPSTKKQFQILKGLMGREDVASIVEATDAGREGELIFRLVYHQCKCKKPFERLWISSMEDAAIREGFARLRPGTEYDALYEAALCRERADWIVGINATRLFSCKYGPTLNVGRVMTPTLAMVCGREAAISGFQSEPFYTVQLVPEGFAANGERMKEKTEAEKVAEECRRAGTATVVKSERKDRTEKPPALYDLTSLQRDANRQLGYTAQQTLDYTQSLYEKKLVTYPRTDSRYLTEDMAGMLPGLVEMVQKKRDISPDAPVPVNAAQVINGKKVSDHHAIIPTKTLESADLAALPSGELAVLDLIALRLVCAVGDPCRYSETTVTLECAGHQFKSKGKTVADPGWRAYVSAADGEKDGDDAPPIPALSENAELPLARVELKEGKTTPPKRFTEDTLLQSMETAGAEEMPEDVERKGIGTPATRAAIIEKLVQKGFVERKGDKKAKALVPTDKGRALAAVVPEQIQSPSMTAEWEEKLLGIEKGGYAPDDFMREIAGMVTDLVKNYETVKGVEIKMPGNSKVIGSCPHCGADVAERDKGWFCTHRVPTKSSDFVGEGGATERSGCSPQGGRSGVEFVTTQCRFVLWKDNAYFKKIGKHLTAGMAEKLVKEGRIKLKDCKSQRTGKTYNADVLLTTEEDGRAKFQMEFDNSGKKSGGKKN</sequence>
<evidence type="ECO:0000256" key="11">
    <source>
        <dbReference type="ARBA" id="ARBA00032235"/>
    </source>
</evidence>
<dbReference type="InterPro" id="IPR013497">
    <property type="entry name" value="Topo_IA_cen"/>
</dbReference>
<keyword evidence="7" id="KW-0238">DNA-binding</keyword>
<dbReference type="GO" id="GO:0046872">
    <property type="term" value="F:metal ion binding"/>
    <property type="evidence" value="ECO:0007669"/>
    <property type="project" value="UniProtKB-KW"/>
</dbReference>
<evidence type="ECO:0000313" key="15">
    <source>
        <dbReference type="EMBL" id="SET26667.1"/>
    </source>
</evidence>
<evidence type="ECO:0000256" key="2">
    <source>
        <dbReference type="ARBA" id="ARBA00009446"/>
    </source>
</evidence>
<dbReference type="InterPro" id="IPR034144">
    <property type="entry name" value="TOPRIM_TopoIII"/>
</dbReference>
<dbReference type="Pfam" id="PF01131">
    <property type="entry name" value="Topoisom_bac"/>
    <property type="match status" value="1"/>
</dbReference>
<dbReference type="AlphaFoldDB" id="A0A1I0D3B5"/>
<dbReference type="Gene3D" id="3.40.50.140">
    <property type="match status" value="1"/>
</dbReference>
<dbReference type="PANTHER" id="PTHR11390:SF21">
    <property type="entry name" value="DNA TOPOISOMERASE 3-ALPHA"/>
    <property type="match status" value="1"/>
</dbReference>
<comment type="caution">
    <text evidence="15">The sequence shown here is derived from an EMBL/GenBank/DDBJ whole genome shotgun (WGS) entry which is preliminary data.</text>
</comment>
<evidence type="ECO:0000256" key="8">
    <source>
        <dbReference type="ARBA" id="ARBA00023235"/>
    </source>
</evidence>
<evidence type="ECO:0000259" key="13">
    <source>
        <dbReference type="PROSITE" id="PS50880"/>
    </source>
</evidence>
<dbReference type="GO" id="GO:0043597">
    <property type="term" value="C:cytoplasmic replication fork"/>
    <property type="evidence" value="ECO:0007669"/>
    <property type="project" value="TreeGrafter"/>
</dbReference>
<dbReference type="NCBIfam" id="NF005829">
    <property type="entry name" value="PRK07726.1"/>
    <property type="match status" value="1"/>
</dbReference>
<dbReference type="EC" id="5.6.2.1" evidence="3"/>
<gene>
    <name evidence="15" type="ORF">SAMN05216521_100415</name>
</gene>
<dbReference type="GO" id="GO:0006310">
    <property type="term" value="P:DNA recombination"/>
    <property type="evidence" value="ECO:0007669"/>
    <property type="project" value="TreeGrafter"/>
</dbReference>
<evidence type="ECO:0000256" key="12">
    <source>
        <dbReference type="ARBA" id="ARBA00032877"/>
    </source>
</evidence>
<evidence type="ECO:0000256" key="4">
    <source>
        <dbReference type="ARBA" id="ARBA00022723"/>
    </source>
</evidence>
<dbReference type="SUPFAM" id="SSF56712">
    <property type="entry name" value="Prokaryotic type I DNA topoisomerase"/>
    <property type="match status" value="1"/>
</dbReference>
<keyword evidence="8 15" id="KW-0413">Isomerase</keyword>
<organism evidence="15 16">
    <name type="scientific">Enterocloster clostridioformis</name>
    <dbReference type="NCBI Taxonomy" id="1531"/>
    <lineage>
        <taxon>Bacteria</taxon>
        <taxon>Bacillati</taxon>
        <taxon>Bacillota</taxon>
        <taxon>Clostridia</taxon>
        <taxon>Lachnospirales</taxon>
        <taxon>Lachnospiraceae</taxon>
        <taxon>Enterocloster</taxon>
    </lineage>
</organism>
<dbReference type="PANTHER" id="PTHR11390">
    <property type="entry name" value="PROKARYOTIC DNA TOPOISOMERASE"/>
    <property type="match status" value="1"/>
</dbReference>
<proteinExistence type="inferred from homology"/>
<dbReference type="Gene3D" id="1.10.290.10">
    <property type="entry name" value="Topoisomerase I, domain 4"/>
    <property type="match status" value="1"/>
</dbReference>
<dbReference type="PROSITE" id="PS50880">
    <property type="entry name" value="TOPRIM"/>
    <property type="match status" value="1"/>
</dbReference>
<feature type="domain" description="Topo IA-type catalytic" evidence="14">
    <location>
        <begin position="152"/>
        <end position="578"/>
    </location>
</feature>
<evidence type="ECO:0000259" key="14">
    <source>
        <dbReference type="PROSITE" id="PS52039"/>
    </source>
</evidence>
<dbReference type="CDD" id="cd03362">
    <property type="entry name" value="TOPRIM_TopoIA_TopoIII"/>
    <property type="match status" value="1"/>
</dbReference>
<evidence type="ECO:0000256" key="7">
    <source>
        <dbReference type="ARBA" id="ARBA00023125"/>
    </source>
</evidence>
<dbReference type="InterPro" id="IPR005738">
    <property type="entry name" value="TopoIII"/>
</dbReference>
<accession>A0A1I0D3B5</accession>
<name>A0A1I0D3B5_9FIRM</name>
<dbReference type="InterPro" id="IPR023405">
    <property type="entry name" value="Topo_IA_core_domain"/>
</dbReference>
<dbReference type="Pfam" id="PF01751">
    <property type="entry name" value="Toprim"/>
    <property type="match status" value="1"/>
</dbReference>
<dbReference type="InterPro" id="IPR013826">
    <property type="entry name" value="Topo_IA_cen_sub3"/>
</dbReference>
<dbReference type="SMART" id="SM00436">
    <property type="entry name" value="TOP1Bc"/>
    <property type="match status" value="1"/>
</dbReference>
<evidence type="ECO:0000256" key="6">
    <source>
        <dbReference type="ARBA" id="ARBA00023029"/>
    </source>
</evidence>
<dbReference type="GO" id="GO:0006281">
    <property type="term" value="P:DNA repair"/>
    <property type="evidence" value="ECO:0007669"/>
    <property type="project" value="TreeGrafter"/>
</dbReference>
<evidence type="ECO:0000256" key="5">
    <source>
        <dbReference type="ARBA" id="ARBA00022842"/>
    </source>
</evidence>
<keyword evidence="6" id="KW-0799">Topoisomerase</keyword>
<comment type="catalytic activity">
    <reaction evidence="1">
        <text>ATP-independent breakage of single-stranded DNA, followed by passage and rejoining.</text>
        <dbReference type="EC" id="5.6.2.1"/>
    </reaction>
</comment>
<dbReference type="Proteomes" id="UP000182121">
    <property type="component" value="Unassembled WGS sequence"/>
</dbReference>
<dbReference type="GeneID" id="86054269"/>
<protein>
    <recommendedName>
        <fullName evidence="3">DNA topoisomerase</fullName>
        <ecNumber evidence="3">5.6.2.1</ecNumber>
    </recommendedName>
    <alternativeName>
        <fullName evidence="12">Omega-protein</fullName>
    </alternativeName>
    <alternativeName>
        <fullName evidence="11">Relaxing enzyme</fullName>
    </alternativeName>
    <alternativeName>
        <fullName evidence="9">Swivelase</fullName>
    </alternativeName>
    <alternativeName>
        <fullName evidence="10">Untwisting enzyme</fullName>
    </alternativeName>
</protein>
<dbReference type="InterPro" id="IPR006171">
    <property type="entry name" value="TOPRIM_dom"/>
</dbReference>
<reference evidence="15 16" key="1">
    <citation type="submission" date="2016-10" db="EMBL/GenBank/DDBJ databases">
        <authorList>
            <person name="Varghese N."/>
            <person name="Submissions S."/>
        </authorList>
    </citation>
    <scope>NUCLEOTIDE SEQUENCE [LARGE SCALE GENOMIC DNA]</scope>
    <source>
        <strain evidence="15 16">NLAE-zl-C196</strain>
    </source>
</reference>
<dbReference type="InterPro" id="IPR003601">
    <property type="entry name" value="Topo_IA_2"/>
</dbReference>